<keyword evidence="3" id="KW-1185">Reference proteome</keyword>
<evidence type="ECO:0000313" key="3">
    <source>
        <dbReference type="Proteomes" id="UP001490365"/>
    </source>
</evidence>
<protein>
    <submittedName>
        <fullName evidence="2">Uncharacterized protein</fullName>
    </submittedName>
</protein>
<evidence type="ECO:0000313" key="2">
    <source>
        <dbReference type="EMBL" id="MER6266691.1"/>
    </source>
</evidence>
<organism evidence="2 3">
    <name type="scientific">Streptomyces sp. 900105755</name>
    <dbReference type="NCBI Taxonomy" id="3154389"/>
    <lineage>
        <taxon>Bacteria</taxon>
        <taxon>Bacillati</taxon>
        <taxon>Actinomycetota</taxon>
        <taxon>Actinomycetes</taxon>
        <taxon>Kitasatosporales</taxon>
        <taxon>Streptomycetaceae</taxon>
        <taxon>Streptomyces</taxon>
    </lineage>
</organism>
<gene>
    <name evidence="2" type="ORF">ABT211_05240</name>
</gene>
<feature type="region of interest" description="Disordered" evidence="1">
    <location>
        <begin position="1"/>
        <end position="50"/>
    </location>
</feature>
<proteinExistence type="predicted"/>
<evidence type="ECO:0000256" key="1">
    <source>
        <dbReference type="SAM" id="MobiDB-lite"/>
    </source>
</evidence>
<reference evidence="2 3" key="1">
    <citation type="submission" date="2024-06" db="EMBL/GenBank/DDBJ databases">
        <title>The Natural Products Discovery Center: Release of the First 8490 Sequenced Strains for Exploring Actinobacteria Biosynthetic Diversity.</title>
        <authorList>
            <person name="Kalkreuter E."/>
            <person name="Kautsar S.A."/>
            <person name="Yang D."/>
            <person name="Bader C.D."/>
            <person name="Teijaro C.N."/>
            <person name="Fluegel L."/>
            <person name="Davis C.M."/>
            <person name="Simpson J.R."/>
            <person name="Lauterbach L."/>
            <person name="Steele A.D."/>
            <person name="Gui C."/>
            <person name="Meng S."/>
            <person name="Li G."/>
            <person name="Viehrig K."/>
            <person name="Ye F."/>
            <person name="Su P."/>
            <person name="Kiefer A.F."/>
            <person name="Nichols A."/>
            <person name="Cepeda A.J."/>
            <person name="Yan W."/>
            <person name="Fan B."/>
            <person name="Jiang Y."/>
            <person name="Adhikari A."/>
            <person name="Zheng C.-J."/>
            <person name="Schuster L."/>
            <person name="Cowan T.M."/>
            <person name="Smanski M.J."/>
            <person name="Chevrette M.G."/>
            <person name="De Carvalho L.P.S."/>
            <person name="Shen B."/>
        </authorList>
    </citation>
    <scope>NUCLEOTIDE SEQUENCE [LARGE SCALE GENOMIC DNA]</scope>
    <source>
        <strain evidence="2 3">NPDC001694</strain>
    </source>
</reference>
<comment type="caution">
    <text evidence="2">The sequence shown here is derived from an EMBL/GenBank/DDBJ whole genome shotgun (WGS) entry which is preliminary data.</text>
</comment>
<dbReference type="RefSeq" id="WP_351955367.1">
    <property type="nucleotide sequence ID" value="NZ_JBEOZM010000002.1"/>
</dbReference>
<feature type="compositionally biased region" description="Polar residues" evidence="1">
    <location>
        <begin position="1"/>
        <end position="10"/>
    </location>
</feature>
<dbReference type="Proteomes" id="UP001490365">
    <property type="component" value="Unassembled WGS sequence"/>
</dbReference>
<accession>A0ABV1T9I4</accession>
<sequence length="50" mass="4998">MTTVTRSQTPAARGAAFGAPVSGPTTAPQPCFETRTEPDGVLAVRLPGAG</sequence>
<name>A0ABV1T9I4_9ACTN</name>
<dbReference type="EMBL" id="JBEOZM010000002">
    <property type="protein sequence ID" value="MER6266691.1"/>
    <property type="molecule type" value="Genomic_DNA"/>
</dbReference>